<accession>A0A0K2UC09</accession>
<reference evidence="1" key="1">
    <citation type="submission" date="2014-05" db="EMBL/GenBank/DDBJ databases">
        <authorList>
            <person name="Chronopoulou M."/>
        </authorList>
    </citation>
    <scope>NUCLEOTIDE SEQUENCE</scope>
    <source>
        <tissue evidence="1">Whole organism</tissue>
    </source>
</reference>
<proteinExistence type="predicted"/>
<evidence type="ECO:0000313" key="1">
    <source>
        <dbReference type="EMBL" id="CDW35778.1"/>
    </source>
</evidence>
<sequence length="20" mass="2387">MNGEIEPTAEIFIYFFSSKY</sequence>
<dbReference type="AlphaFoldDB" id="A0A0K2UC09"/>
<protein>
    <submittedName>
        <fullName evidence="1">Uncharacterized protein</fullName>
    </submittedName>
</protein>
<organism evidence="1">
    <name type="scientific">Lepeophtheirus salmonis</name>
    <name type="common">Salmon louse</name>
    <name type="synonym">Caligus salmonis</name>
    <dbReference type="NCBI Taxonomy" id="72036"/>
    <lineage>
        <taxon>Eukaryota</taxon>
        <taxon>Metazoa</taxon>
        <taxon>Ecdysozoa</taxon>
        <taxon>Arthropoda</taxon>
        <taxon>Crustacea</taxon>
        <taxon>Multicrustacea</taxon>
        <taxon>Hexanauplia</taxon>
        <taxon>Copepoda</taxon>
        <taxon>Siphonostomatoida</taxon>
        <taxon>Caligidae</taxon>
        <taxon>Lepeophtheirus</taxon>
    </lineage>
</organism>
<dbReference type="EMBL" id="HACA01018417">
    <property type="protein sequence ID" value="CDW35778.1"/>
    <property type="molecule type" value="Transcribed_RNA"/>
</dbReference>
<name>A0A0K2UC09_LEPSM</name>